<proteinExistence type="predicted"/>
<sequence>MQGAPGSSTLESVAPGSLVLVRDEEWLVTHVGPTRDGTLITCQGLSELVAGSTVQFFEGLDTITPFDPRQTRVVADSSRNHQKARLWLEATLRKTALPIDDDTLAVTGSMLADALDYQRAAIKQALDPDTLRPRILLADAVRLGKAPDIGMILAELVRRGRGERVLVVTPPHVLKQIQHELWCRFALPFVRLDSVGISASAAACPRRATRSASTSAPASRSTPSRTTVTSPASTNIGGTRSSSTSRTTSPIRAPRTVASQACSPHRPAAEGSESAGETGLYASRVNYLREAADIPMLPRYDERPIGPEWTPGTPLRRAVDRPTSR</sequence>
<feature type="compositionally biased region" description="Low complexity" evidence="1">
    <location>
        <begin position="206"/>
        <end position="256"/>
    </location>
</feature>
<reference evidence="3" key="1">
    <citation type="journal article" date="2019" name="Int. J. Syst. Evol. Microbiol.">
        <title>The Global Catalogue of Microorganisms (GCM) 10K type strain sequencing project: providing services to taxonomists for standard genome sequencing and annotation.</title>
        <authorList>
            <consortium name="The Broad Institute Genomics Platform"/>
            <consortium name="The Broad Institute Genome Sequencing Center for Infectious Disease"/>
            <person name="Wu L."/>
            <person name="Ma J."/>
        </authorList>
    </citation>
    <scope>NUCLEOTIDE SEQUENCE [LARGE SCALE GENOMIC DNA]</scope>
    <source>
        <strain evidence="3">NBRC 113072</strain>
    </source>
</reference>
<comment type="caution">
    <text evidence="2">The sequence shown here is derived from an EMBL/GenBank/DDBJ whole genome shotgun (WGS) entry which is preliminary data.</text>
</comment>
<keyword evidence="3" id="KW-1185">Reference proteome</keyword>
<organism evidence="2 3">
    <name type="scientific">Mobilicoccus caccae</name>
    <dbReference type="NCBI Taxonomy" id="1859295"/>
    <lineage>
        <taxon>Bacteria</taxon>
        <taxon>Bacillati</taxon>
        <taxon>Actinomycetota</taxon>
        <taxon>Actinomycetes</taxon>
        <taxon>Micrococcales</taxon>
        <taxon>Dermatophilaceae</taxon>
        <taxon>Mobilicoccus</taxon>
    </lineage>
</organism>
<evidence type="ECO:0008006" key="4">
    <source>
        <dbReference type="Google" id="ProtNLM"/>
    </source>
</evidence>
<dbReference type="Gene3D" id="3.40.50.10810">
    <property type="entry name" value="Tandem AAA-ATPase domain"/>
    <property type="match status" value="1"/>
</dbReference>
<evidence type="ECO:0000256" key="1">
    <source>
        <dbReference type="SAM" id="MobiDB-lite"/>
    </source>
</evidence>
<feature type="region of interest" description="Disordered" evidence="1">
    <location>
        <begin position="299"/>
        <end position="325"/>
    </location>
</feature>
<dbReference type="SUPFAM" id="SSF52540">
    <property type="entry name" value="P-loop containing nucleoside triphosphate hydrolases"/>
    <property type="match status" value="1"/>
</dbReference>
<dbReference type="Proteomes" id="UP001157126">
    <property type="component" value="Unassembled WGS sequence"/>
</dbReference>
<gene>
    <name evidence="2" type="ORF">GCM10025883_23240</name>
</gene>
<dbReference type="EMBL" id="BSUO01000001">
    <property type="protein sequence ID" value="GMA40279.1"/>
    <property type="molecule type" value="Genomic_DNA"/>
</dbReference>
<protein>
    <recommendedName>
        <fullName evidence="4">Helicase ATP-binding domain-containing protein</fullName>
    </recommendedName>
</protein>
<feature type="region of interest" description="Disordered" evidence="1">
    <location>
        <begin position="206"/>
        <end position="277"/>
    </location>
</feature>
<dbReference type="InterPro" id="IPR027417">
    <property type="entry name" value="P-loop_NTPase"/>
</dbReference>
<dbReference type="RefSeq" id="WP_284304016.1">
    <property type="nucleotide sequence ID" value="NZ_BSUO01000001.1"/>
</dbReference>
<accession>A0ABQ6IS31</accession>
<evidence type="ECO:0000313" key="3">
    <source>
        <dbReference type="Proteomes" id="UP001157126"/>
    </source>
</evidence>
<name>A0ABQ6IS31_9MICO</name>
<dbReference type="InterPro" id="IPR038718">
    <property type="entry name" value="SNF2-like_sf"/>
</dbReference>
<evidence type="ECO:0000313" key="2">
    <source>
        <dbReference type="EMBL" id="GMA40279.1"/>
    </source>
</evidence>